<sequence length="73" mass="8327">MSAMSVMSETGEKRRAGTHAPVRMLMTTPKTTHYPIPEGFVYGAPVMQLATRRCECRDMQLVIRLDFRVEMHA</sequence>
<feature type="region of interest" description="Disordered" evidence="1">
    <location>
        <begin position="1"/>
        <end position="24"/>
    </location>
</feature>
<gene>
    <name evidence="2" type="ORF">PCON_01506</name>
</gene>
<evidence type="ECO:0000256" key="1">
    <source>
        <dbReference type="SAM" id="MobiDB-lite"/>
    </source>
</evidence>
<organism evidence="2 3">
    <name type="scientific">Pyronema omphalodes (strain CBS 100304)</name>
    <name type="common">Pyronema confluens</name>
    <dbReference type="NCBI Taxonomy" id="1076935"/>
    <lineage>
        <taxon>Eukaryota</taxon>
        <taxon>Fungi</taxon>
        <taxon>Dikarya</taxon>
        <taxon>Ascomycota</taxon>
        <taxon>Pezizomycotina</taxon>
        <taxon>Pezizomycetes</taxon>
        <taxon>Pezizales</taxon>
        <taxon>Pyronemataceae</taxon>
        <taxon>Pyronema</taxon>
    </lineage>
</organism>
<protein>
    <submittedName>
        <fullName evidence="2">Uncharacterized protein</fullName>
    </submittedName>
</protein>
<keyword evidence="3" id="KW-1185">Reference proteome</keyword>
<reference evidence="2 3" key="1">
    <citation type="journal article" date="2013" name="PLoS Genet.">
        <title>The genome and development-dependent transcriptomes of Pyronema confluens: a window into fungal evolution.</title>
        <authorList>
            <person name="Traeger S."/>
            <person name="Altegoer F."/>
            <person name="Freitag M."/>
            <person name="Gabaldon T."/>
            <person name="Kempken F."/>
            <person name="Kumar A."/>
            <person name="Marcet-Houben M."/>
            <person name="Poggeler S."/>
            <person name="Stajich J.E."/>
            <person name="Nowrousian M."/>
        </authorList>
    </citation>
    <scope>NUCLEOTIDE SEQUENCE [LARGE SCALE GENOMIC DNA]</scope>
    <source>
        <strain evidence="3">CBS 100304</strain>
        <tissue evidence="2">Vegetative mycelium</tissue>
    </source>
</reference>
<dbReference type="EMBL" id="HF936139">
    <property type="protein sequence ID" value="CCX33635.1"/>
    <property type="molecule type" value="Genomic_DNA"/>
</dbReference>
<name>U4LUE7_PYROM</name>
<proteinExistence type="predicted"/>
<dbReference type="AlphaFoldDB" id="U4LUE7"/>
<evidence type="ECO:0000313" key="3">
    <source>
        <dbReference type="Proteomes" id="UP000018144"/>
    </source>
</evidence>
<accession>U4LUE7</accession>
<evidence type="ECO:0000313" key="2">
    <source>
        <dbReference type="EMBL" id="CCX33635.1"/>
    </source>
</evidence>
<dbReference type="Proteomes" id="UP000018144">
    <property type="component" value="Unassembled WGS sequence"/>
</dbReference>